<name>A0ACB8SP74_9AGAM</name>
<dbReference type="EMBL" id="MU277237">
    <property type="protein sequence ID" value="KAI0058235.1"/>
    <property type="molecule type" value="Genomic_DNA"/>
</dbReference>
<reference evidence="1" key="1">
    <citation type="submission" date="2021-03" db="EMBL/GenBank/DDBJ databases">
        <authorList>
            <consortium name="DOE Joint Genome Institute"/>
            <person name="Ahrendt S."/>
            <person name="Looney B.P."/>
            <person name="Miyauchi S."/>
            <person name="Morin E."/>
            <person name="Drula E."/>
            <person name="Courty P.E."/>
            <person name="Chicoki N."/>
            <person name="Fauchery L."/>
            <person name="Kohler A."/>
            <person name="Kuo A."/>
            <person name="Labutti K."/>
            <person name="Pangilinan J."/>
            <person name="Lipzen A."/>
            <person name="Riley R."/>
            <person name="Andreopoulos W."/>
            <person name="He G."/>
            <person name="Johnson J."/>
            <person name="Barry K.W."/>
            <person name="Grigoriev I.V."/>
            <person name="Nagy L."/>
            <person name="Hibbett D."/>
            <person name="Henrissat B."/>
            <person name="Matheny P.B."/>
            <person name="Labbe J."/>
            <person name="Martin F."/>
        </authorList>
    </citation>
    <scope>NUCLEOTIDE SEQUENCE</scope>
    <source>
        <strain evidence="1">HHB10654</strain>
    </source>
</reference>
<accession>A0ACB8SP74</accession>
<keyword evidence="2" id="KW-1185">Reference proteome</keyword>
<gene>
    <name evidence="1" type="ORF">BV25DRAFT_1290317</name>
</gene>
<evidence type="ECO:0000313" key="2">
    <source>
        <dbReference type="Proteomes" id="UP000814140"/>
    </source>
</evidence>
<reference evidence="1" key="2">
    <citation type="journal article" date="2022" name="New Phytol.">
        <title>Evolutionary transition to the ectomycorrhizal habit in the genomes of a hyperdiverse lineage of mushroom-forming fungi.</title>
        <authorList>
            <person name="Looney B."/>
            <person name="Miyauchi S."/>
            <person name="Morin E."/>
            <person name="Drula E."/>
            <person name="Courty P.E."/>
            <person name="Kohler A."/>
            <person name="Kuo A."/>
            <person name="LaButti K."/>
            <person name="Pangilinan J."/>
            <person name="Lipzen A."/>
            <person name="Riley R."/>
            <person name="Andreopoulos W."/>
            <person name="He G."/>
            <person name="Johnson J."/>
            <person name="Nolan M."/>
            <person name="Tritt A."/>
            <person name="Barry K.W."/>
            <person name="Grigoriev I.V."/>
            <person name="Nagy L.G."/>
            <person name="Hibbett D."/>
            <person name="Henrissat B."/>
            <person name="Matheny P.B."/>
            <person name="Labbe J."/>
            <person name="Martin F.M."/>
        </authorList>
    </citation>
    <scope>NUCLEOTIDE SEQUENCE</scope>
    <source>
        <strain evidence="1">HHB10654</strain>
    </source>
</reference>
<dbReference type="Proteomes" id="UP000814140">
    <property type="component" value="Unassembled WGS sequence"/>
</dbReference>
<protein>
    <submittedName>
        <fullName evidence="1">GroES-like protein</fullName>
    </submittedName>
</protein>
<evidence type="ECO:0000313" key="1">
    <source>
        <dbReference type="EMBL" id="KAI0058235.1"/>
    </source>
</evidence>
<sequence length="349" mass="36604">MALPASYKAVSCTAPRAPWTTVQVPVRAPAPHEVFIKVHASGICNSDHFVYQGLWPGLSYPRTPGHEVVGRVVSVGEGVPAGRFSEGELVGVGWNGGYCGACSACREGEFWDCEKHPVTGITQDGGHAEYMYVPVNAAVVKLPEEALENTTYAELAPLLCAGLTVFGALASTRYSPGDVCLVQGIGGLGHLAIQYAARMGLKVYATSSGPSKADLARSLGAHEHIDASAVDVAEYMSKLGGAKVVLCTAPSAAAINKVLTAVARGGVITVVGAASDGNIQVSSLLLNLKRATLRGWACGTSVDAEQCVRFSHLAHVKSMVNEYKLEDFAEAYENMVAGGPKFRNVIVFP</sequence>
<proteinExistence type="predicted"/>
<comment type="caution">
    <text evidence="1">The sequence shown here is derived from an EMBL/GenBank/DDBJ whole genome shotgun (WGS) entry which is preliminary data.</text>
</comment>
<organism evidence="1 2">
    <name type="scientific">Artomyces pyxidatus</name>
    <dbReference type="NCBI Taxonomy" id="48021"/>
    <lineage>
        <taxon>Eukaryota</taxon>
        <taxon>Fungi</taxon>
        <taxon>Dikarya</taxon>
        <taxon>Basidiomycota</taxon>
        <taxon>Agaricomycotina</taxon>
        <taxon>Agaricomycetes</taxon>
        <taxon>Russulales</taxon>
        <taxon>Auriscalpiaceae</taxon>
        <taxon>Artomyces</taxon>
    </lineage>
</organism>